<evidence type="ECO:0000256" key="1">
    <source>
        <dbReference type="SAM" id="Phobius"/>
    </source>
</evidence>
<evidence type="ECO:0000313" key="2">
    <source>
        <dbReference type="EMBL" id="GMR39555.1"/>
    </source>
</evidence>
<reference evidence="3" key="1">
    <citation type="submission" date="2022-10" db="EMBL/GenBank/DDBJ databases">
        <title>Genome assembly of Pristionchus species.</title>
        <authorList>
            <person name="Yoshida K."/>
            <person name="Sommer R.J."/>
        </authorList>
    </citation>
    <scope>NUCLEOTIDE SEQUENCE [LARGE SCALE GENOMIC DNA]</scope>
    <source>
        <strain evidence="3">RS5460</strain>
    </source>
</reference>
<keyword evidence="1" id="KW-0812">Transmembrane</keyword>
<gene>
    <name evidence="2" type="ORF">PMAYCL1PPCAC_09750</name>
</gene>
<dbReference type="AlphaFoldDB" id="A0AAN4ZM62"/>
<sequence>FSLLDLFCRIRLVRCSRLHGSRLLLATEELLNSKRFRTGFFFVFLRARLLVTVILLVASGILWRTARLAGPVDGVVANVHLELLGHVI</sequence>
<dbReference type="Proteomes" id="UP001328107">
    <property type="component" value="Unassembled WGS sequence"/>
</dbReference>
<protein>
    <submittedName>
        <fullName evidence="2">Uncharacterized protein</fullName>
    </submittedName>
</protein>
<keyword evidence="1" id="KW-0472">Membrane</keyword>
<accession>A0AAN4ZM62</accession>
<keyword evidence="1" id="KW-1133">Transmembrane helix</keyword>
<keyword evidence="3" id="KW-1185">Reference proteome</keyword>
<organism evidence="2 3">
    <name type="scientific">Pristionchus mayeri</name>
    <dbReference type="NCBI Taxonomy" id="1317129"/>
    <lineage>
        <taxon>Eukaryota</taxon>
        <taxon>Metazoa</taxon>
        <taxon>Ecdysozoa</taxon>
        <taxon>Nematoda</taxon>
        <taxon>Chromadorea</taxon>
        <taxon>Rhabditida</taxon>
        <taxon>Rhabditina</taxon>
        <taxon>Diplogasteromorpha</taxon>
        <taxon>Diplogasteroidea</taxon>
        <taxon>Neodiplogasteridae</taxon>
        <taxon>Pristionchus</taxon>
    </lineage>
</organism>
<dbReference type="EMBL" id="BTRK01000002">
    <property type="protein sequence ID" value="GMR39555.1"/>
    <property type="molecule type" value="Genomic_DNA"/>
</dbReference>
<feature type="transmembrane region" description="Helical" evidence="1">
    <location>
        <begin position="40"/>
        <end position="63"/>
    </location>
</feature>
<comment type="caution">
    <text evidence="2">The sequence shown here is derived from an EMBL/GenBank/DDBJ whole genome shotgun (WGS) entry which is preliminary data.</text>
</comment>
<feature type="non-terminal residue" evidence="2">
    <location>
        <position position="88"/>
    </location>
</feature>
<feature type="non-terminal residue" evidence="2">
    <location>
        <position position="1"/>
    </location>
</feature>
<name>A0AAN4ZM62_9BILA</name>
<evidence type="ECO:0000313" key="3">
    <source>
        <dbReference type="Proteomes" id="UP001328107"/>
    </source>
</evidence>
<proteinExistence type="predicted"/>